<proteinExistence type="predicted"/>
<organism evidence="2 3">
    <name type="scientific">Eisenbergiella tayi</name>
    <dbReference type="NCBI Taxonomy" id="1432052"/>
    <lineage>
        <taxon>Bacteria</taxon>
        <taxon>Bacillati</taxon>
        <taxon>Bacillota</taxon>
        <taxon>Clostridia</taxon>
        <taxon>Lachnospirales</taxon>
        <taxon>Lachnospiraceae</taxon>
        <taxon>Eisenbergiella</taxon>
    </lineage>
</organism>
<evidence type="ECO:0000313" key="3">
    <source>
        <dbReference type="Proteomes" id="UP000094067"/>
    </source>
</evidence>
<dbReference type="Pfam" id="PF01966">
    <property type="entry name" value="HD"/>
    <property type="match status" value="1"/>
</dbReference>
<dbReference type="PANTHER" id="PTHR43155:SF2">
    <property type="entry name" value="CYCLIC DI-GMP PHOSPHODIESTERASE PA4108"/>
    <property type="match status" value="1"/>
</dbReference>
<reference evidence="2 3" key="1">
    <citation type="submission" date="2016-07" db="EMBL/GenBank/DDBJ databases">
        <title>Characterization of isolates of Eisenbergiella tayi derived from blood cultures, using whole genome sequencing.</title>
        <authorList>
            <person name="Burdz T."/>
            <person name="Wiebe D."/>
            <person name="Huynh C."/>
            <person name="Bernard K."/>
        </authorList>
    </citation>
    <scope>NUCLEOTIDE SEQUENCE [LARGE SCALE GENOMIC DNA]</scope>
    <source>
        <strain evidence="2 3">NML 110608</strain>
    </source>
</reference>
<comment type="caution">
    <text evidence="2">The sequence shown here is derived from an EMBL/GenBank/DDBJ whole genome shotgun (WGS) entry which is preliminary data.</text>
</comment>
<dbReference type="Gene3D" id="1.10.3210.10">
    <property type="entry name" value="Hypothetical protein af1432"/>
    <property type="match status" value="2"/>
</dbReference>
<dbReference type="SMART" id="SM00471">
    <property type="entry name" value="HDc"/>
    <property type="match status" value="2"/>
</dbReference>
<sequence length="443" mass="50841">MIEYTNYIDNKGMIGIIRRTCNYVDDRLVDHGFRVACMVSRLLEQMGSYDMATARDISVIAMFHDIGAYKTDEISRMLEFETSNMQNHSAYGNLFIKYFTPLTRLAPAVLFHHTPWCILKNMNEVSEENKIVAQLLNIADRADIFMEKERKSFPEFVQLLKADGGKKYCPWIAEMLMQDAFAETMPVQEEGEEEFWERLWSFPFTQEEIRKYLDMVIYTIDFRSRHTVTHTMTTTSISYELAKRLGITGQQLSDVYFGALLHDLGKIGIPVEILEFPGKLSPQAMRVMRTHVELTEKILGQDVEEKIKRIALRHHEKMDGSGYPEGISGKDLTMGERIVAVADIVSALAGTRSYKDAFPKERILSIINKMKEDELIDKDVVDKVTLDFDEIMEITRNRCQPILDMYHRIQSEYLQIEGYMAGISQADIGQAGISEDISEKGNG</sequence>
<keyword evidence="2" id="KW-0378">Hydrolase</keyword>
<dbReference type="CDD" id="cd00077">
    <property type="entry name" value="HDc"/>
    <property type="match status" value="2"/>
</dbReference>
<dbReference type="InterPro" id="IPR006674">
    <property type="entry name" value="HD_domain"/>
</dbReference>
<dbReference type="SUPFAM" id="SSF109604">
    <property type="entry name" value="HD-domain/PDEase-like"/>
    <property type="match status" value="2"/>
</dbReference>
<dbReference type="PATRIC" id="fig|1432052.4.peg.749"/>
<protein>
    <submittedName>
        <fullName evidence="2">Cyclic di-GMP phosphodiesterase response regulator RpfG</fullName>
        <ecNumber evidence="2">3.1.4.52</ecNumber>
    </submittedName>
</protein>
<dbReference type="GO" id="GO:0071111">
    <property type="term" value="F:cyclic-guanylate-specific phosphodiesterase activity"/>
    <property type="evidence" value="ECO:0007669"/>
    <property type="project" value="UniProtKB-EC"/>
</dbReference>
<dbReference type="InterPro" id="IPR003607">
    <property type="entry name" value="HD/PDEase_dom"/>
</dbReference>
<accession>A0A1E3AK20</accession>
<gene>
    <name evidence="2" type="primary">rpfG_2</name>
    <name evidence="2" type="ORF">BEI61_00669</name>
</gene>
<dbReference type="EC" id="3.1.4.52" evidence="2"/>
<name>A0A1E3AK20_9FIRM</name>
<dbReference type="Proteomes" id="UP000094067">
    <property type="component" value="Unassembled WGS sequence"/>
</dbReference>
<dbReference type="PANTHER" id="PTHR43155">
    <property type="entry name" value="CYCLIC DI-GMP PHOSPHODIESTERASE PA4108-RELATED"/>
    <property type="match status" value="1"/>
</dbReference>
<dbReference type="AlphaFoldDB" id="A0A1E3AK20"/>
<dbReference type="PROSITE" id="PS51832">
    <property type="entry name" value="HD_GYP"/>
    <property type="match status" value="1"/>
</dbReference>
<dbReference type="EMBL" id="MCGH01000001">
    <property type="protein sequence ID" value="ODM09040.1"/>
    <property type="molecule type" value="Genomic_DNA"/>
</dbReference>
<dbReference type="InterPro" id="IPR037522">
    <property type="entry name" value="HD_GYP_dom"/>
</dbReference>
<feature type="domain" description="HD-GYP" evidence="1">
    <location>
        <begin position="205"/>
        <end position="400"/>
    </location>
</feature>
<evidence type="ECO:0000259" key="1">
    <source>
        <dbReference type="PROSITE" id="PS51832"/>
    </source>
</evidence>
<evidence type="ECO:0000313" key="2">
    <source>
        <dbReference type="EMBL" id="ODM09040.1"/>
    </source>
</evidence>
<dbReference type="Pfam" id="PF13487">
    <property type="entry name" value="HD_5"/>
    <property type="match status" value="1"/>
</dbReference>
<dbReference type="RefSeq" id="WP_069151233.1">
    <property type="nucleotide sequence ID" value="NZ_MCGH01000001.1"/>
</dbReference>